<keyword evidence="7" id="KW-0564">Palmitate</keyword>
<keyword evidence="8 11" id="KW-0975">Bacterial flagellum</keyword>
<gene>
    <name evidence="11 13" type="primary">flgH</name>
    <name evidence="13" type="ORF">ORQ98_16250</name>
</gene>
<evidence type="ECO:0000313" key="14">
    <source>
        <dbReference type="Proteomes" id="UP001528823"/>
    </source>
</evidence>
<evidence type="ECO:0000256" key="4">
    <source>
        <dbReference type="ARBA" id="ARBA00011439"/>
    </source>
</evidence>
<dbReference type="NCBIfam" id="NF001304">
    <property type="entry name" value="PRK00249.1-4"/>
    <property type="match status" value="1"/>
</dbReference>
<dbReference type="HAMAP" id="MF_00415">
    <property type="entry name" value="FlgH"/>
    <property type="match status" value="1"/>
</dbReference>
<evidence type="ECO:0000256" key="12">
    <source>
        <dbReference type="SAM" id="SignalP"/>
    </source>
</evidence>
<evidence type="ECO:0000256" key="5">
    <source>
        <dbReference type="ARBA" id="ARBA00022729"/>
    </source>
</evidence>
<organism evidence="13 14">
    <name type="scientific">Spartinivicinus poritis</name>
    <dbReference type="NCBI Taxonomy" id="2994640"/>
    <lineage>
        <taxon>Bacteria</taxon>
        <taxon>Pseudomonadati</taxon>
        <taxon>Pseudomonadota</taxon>
        <taxon>Gammaproteobacteria</taxon>
        <taxon>Oceanospirillales</taxon>
        <taxon>Zooshikellaceae</taxon>
        <taxon>Spartinivicinus</taxon>
    </lineage>
</organism>
<sequence>MKSRNLLIIAMAASIFVLPGCISLPAEPNDPAYAPVYPATPKPAELNNGAIYQAGFEITLYEDRKAHRVGDIITIQLNESTRAKKEADTELSKNTDATVANPTVLGKTAKGLFGNDLSLATTLSADREFEAETESEQSNSLSGNITVTVAEVLPNGLLKVRGEKWLTLNRGDEYIRITGMVRPDDIGPDNVVSSQKVADARITYSGRGELADSNTAGWITRLILSAFFPF</sequence>
<evidence type="ECO:0000256" key="2">
    <source>
        <dbReference type="ARBA" id="ARBA00004635"/>
    </source>
</evidence>
<keyword evidence="5 12" id="KW-0732">Signal</keyword>
<evidence type="ECO:0000256" key="11">
    <source>
        <dbReference type="HAMAP-Rule" id="MF_00415"/>
    </source>
</evidence>
<protein>
    <recommendedName>
        <fullName evidence="11">Flagellar L-ring protein</fullName>
    </recommendedName>
    <alternativeName>
        <fullName evidence="11">Basal body L-ring protein</fullName>
    </alternativeName>
</protein>
<keyword evidence="13" id="KW-0282">Flagellum</keyword>
<dbReference type="PANTHER" id="PTHR34933">
    <property type="entry name" value="FLAGELLAR L-RING PROTEIN"/>
    <property type="match status" value="1"/>
</dbReference>
<evidence type="ECO:0000256" key="1">
    <source>
        <dbReference type="ARBA" id="ARBA00002591"/>
    </source>
</evidence>
<keyword evidence="6 11" id="KW-0472">Membrane</keyword>
<comment type="caution">
    <text evidence="13">The sequence shown here is derived from an EMBL/GenBank/DDBJ whole genome shotgun (WGS) entry which is preliminary data.</text>
</comment>
<name>A0ABT5UAV8_9GAMM</name>
<dbReference type="RefSeq" id="WP_274689848.1">
    <property type="nucleotide sequence ID" value="NZ_JAPMOU010000021.1"/>
</dbReference>
<keyword evidence="13" id="KW-0969">Cilium</keyword>
<reference evidence="13 14" key="1">
    <citation type="submission" date="2022-11" db="EMBL/GenBank/DDBJ databases">
        <title>Spartinivicinus poritis sp. nov., isolated from scleractinian coral Porites lutea.</title>
        <authorList>
            <person name="Zhang G."/>
            <person name="Cai L."/>
            <person name="Wei Q."/>
        </authorList>
    </citation>
    <scope>NUCLEOTIDE SEQUENCE [LARGE SCALE GENOMIC DNA]</scope>
    <source>
        <strain evidence="13 14">A2-2</strain>
    </source>
</reference>
<keyword evidence="13" id="KW-0966">Cell projection</keyword>
<feature type="chain" id="PRO_5046664908" description="Flagellar L-ring protein" evidence="12">
    <location>
        <begin position="29"/>
        <end position="230"/>
    </location>
</feature>
<accession>A0ABT5UAV8</accession>
<comment type="function">
    <text evidence="1 11">Assembles around the rod to form the L-ring and probably protects the motor/basal body from shearing forces during rotation.</text>
</comment>
<dbReference type="PANTHER" id="PTHR34933:SF1">
    <property type="entry name" value="FLAGELLAR L-RING PROTEIN"/>
    <property type="match status" value="1"/>
</dbReference>
<dbReference type="EMBL" id="JAPMOU010000021">
    <property type="protein sequence ID" value="MDE1463509.1"/>
    <property type="molecule type" value="Genomic_DNA"/>
</dbReference>
<dbReference type="PRINTS" id="PR01008">
    <property type="entry name" value="FLGLRINGFLGH"/>
</dbReference>
<evidence type="ECO:0000256" key="10">
    <source>
        <dbReference type="ARBA" id="ARBA00023288"/>
    </source>
</evidence>
<evidence type="ECO:0000313" key="13">
    <source>
        <dbReference type="EMBL" id="MDE1463509.1"/>
    </source>
</evidence>
<keyword evidence="14" id="KW-1185">Reference proteome</keyword>
<dbReference type="Pfam" id="PF02107">
    <property type="entry name" value="FlgH"/>
    <property type="match status" value="1"/>
</dbReference>
<evidence type="ECO:0000256" key="9">
    <source>
        <dbReference type="ARBA" id="ARBA00023237"/>
    </source>
</evidence>
<feature type="signal peptide" evidence="12">
    <location>
        <begin position="1"/>
        <end position="28"/>
    </location>
</feature>
<evidence type="ECO:0000256" key="8">
    <source>
        <dbReference type="ARBA" id="ARBA00023143"/>
    </source>
</evidence>
<comment type="subcellular location">
    <subcellularLocation>
        <location evidence="11">Cell outer membrane</location>
    </subcellularLocation>
    <subcellularLocation>
        <location evidence="11">Bacterial flagellum basal body</location>
    </subcellularLocation>
    <subcellularLocation>
        <location evidence="2">Membrane</location>
        <topology evidence="2">Lipid-anchor</topology>
    </subcellularLocation>
</comment>
<comment type="subunit">
    <text evidence="4 11">The basal body constitutes a major portion of the flagellar organelle and consists of four rings (L,P,S, and M) mounted on a central rod.</text>
</comment>
<dbReference type="InterPro" id="IPR000527">
    <property type="entry name" value="Flag_Lring"/>
</dbReference>
<keyword evidence="10" id="KW-0449">Lipoprotein</keyword>
<evidence type="ECO:0000256" key="3">
    <source>
        <dbReference type="ARBA" id="ARBA00006929"/>
    </source>
</evidence>
<proteinExistence type="inferred from homology"/>
<keyword evidence="9 11" id="KW-0998">Cell outer membrane</keyword>
<comment type="similarity">
    <text evidence="3 11">Belongs to the FlgH family.</text>
</comment>
<dbReference type="Proteomes" id="UP001528823">
    <property type="component" value="Unassembled WGS sequence"/>
</dbReference>
<evidence type="ECO:0000256" key="7">
    <source>
        <dbReference type="ARBA" id="ARBA00023139"/>
    </source>
</evidence>
<evidence type="ECO:0000256" key="6">
    <source>
        <dbReference type="ARBA" id="ARBA00023136"/>
    </source>
</evidence>